<dbReference type="Proteomes" id="UP001216709">
    <property type="component" value="Unassembled WGS sequence"/>
</dbReference>
<comment type="caution">
    <text evidence="1">The sequence shown here is derived from an EMBL/GenBank/DDBJ whole genome shotgun (WGS) entry which is preliminary data.</text>
</comment>
<accession>A0AAW6KDM9</accession>
<evidence type="ECO:0000313" key="1">
    <source>
        <dbReference type="EMBL" id="MDE1453607.1"/>
    </source>
</evidence>
<gene>
    <name evidence="1" type="ORF">PVN32_15655</name>
</gene>
<protein>
    <submittedName>
        <fullName evidence="1">Immunity 50 family protein</fullName>
    </submittedName>
</protein>
<dbReference type="InterPro" id="IPR028957">
    <property type="entry name" value="Imm50"/>
</dbReference>
<dbReference type="RefSeq" id="WP_065643570.1">
    <property type="nucleotide sequence ID" value="NZ_JARAFF010000021.1"/>
</dbReference>
<sequence length="130" mass="14941">MISQSKFMNPQAVTNIFGDMPNFIDSELMDVELRRDGPCLFVRLMTKEGVVNKPKRWDKWDVVYIEISFIAVRNLTIKGLDTSNIINQFEVNEDEEEGSLKIKCSNQMEIECSFEWARIESISPGLIGMS</sequence>
<dbReference type="AlphaFoldDB" id="A0AAW6KDM9"/>
<reference evidence="1" key="1">
    <citation type="submission" date="2022-12" db="EMBL/GenBank/DDBJ databases">
        <title>Draft Genome Sequences of Bacillus licheniformis and Bacillus paralicheniformis strains isolated from Irish skim milk powders.</title>
        <authorList>
            <person name="Lourenco A."/>
            <person name="Li F."/>
            <person name="Geraldine D."/>
            <person name="Tobin J.T."/>
            <person name="Butler F."/>
            <person name="Jordan K."/>
            <person name="Obrien T."/>
        </authorList>
    </citation>
    <scope>NUCLEOTIDE SEQUENCE</scope>
    <source>
        <strain evidence="1">3370</strain>
    </source>
</reference>
<organism evidence="1 2">
    <name type="scientific">Bacillus paralicheniformis</name>
    <dbReference type="NCBI Taxonomy" id="1648923"/>
    <lineage>
        <taxon>Bacteria</taxon>
        <taxon>Bacillati</taxon>
        <taxon>Bacillota</taxon>
        <taxon>Bacilli</taxon>
        <taxon>Bacillales</taxon>
        <taxon>Bacillaceae</taxon>
        <taxon>Bacillus</taxon>
    </lineage>
</organism>
<dbReference type="Pfam" id="PF15594">
    <property type="entry name" value="Imm50"/>
    <property type="match status" value="1"/>
</dbReference>
<proteinExistence type="predicted"/>
<evidence type="ECO:0000313" key="2">
    <source>
        <dbReference type="Proteomes" id="UP001216709"/>
    </source>
</evidence>
<dbReference type="EMBL" id="JARAFO010000056">
    <property type="protein sequence ID" value="MDE1453607.1"/>
    <property type="molecule type" value="Genomic_DNA"/>
</dbReference>
<name>A0AAW6KDM9_9BACI</name>